<keyword evidence="2" id="KW-1185">Reference proteome</keyword>
<reference evidence="1 2" key="1">
    <citation type="submission" date="2016-03" db="EMBL/GenBank/DDBJ databases">
        <title>Whole genome sequencing of Grifola frondosa 9006-11.</title>
        <authorList>
            <person name="Min B."/>
            <person name="Park H."/>
            <person name="Kim J.-G."/>
            <person name="Cho H."/>
            <person name="Oh Y.-L."/>
            <person name="Kong W.-S."/>
            <person name="Choi I.-G."/>
        </authorList>
    </citation>
    <scope>NUCLEOTIDE SEQUENCE [LARGE SCALE GENOMIC DNA]</scope>
    <source>
        <strain evidence="1 2">9006-11</strain>
    </source>
</reference>
<evidence type="ECO:0000313" key="1">
    <source>
        <dbReference type="EMBL" id="OBZ72599.1"/>
    </source>
</evidence>
<accession>A0A1C7M883</accession>
<dbReference type="Proteomes" id="UP000092993">
    <property type="component" value="Unassembled WGS sequence"/>
</dbReference>
<sequence>MSQPSPLTILTPSLLSLETRLLSWGITIPHLISAQGITTPSLVFPSTWALTKKPGVPITISLHIRLTPAASAAHSSPPSRAMFEPSGALEQHWVEFSIEAPSIGKVHLCVLILWASLSLVDVTCHLFAFLLLLNTLPLFPALICPLPPRAAHILATTPTYTILHAHAVALNLDGKPSTWMLYSGPLHYLSIGQYIQLDSPVTEAPNLNLHVQGQLYGVRSMDFDCLEFYVIS</sequence>
<dbReference type="AlphaFoldDB" id="A0A1C7M883"/>
<organism evidence="1 2">
    <name type="scientific">Grifola frondosa</name>
    <name type="common">Maitake</name>
    <name type="synonym">Polyporus frondosus</name>
    <dbReference type="NCBI Taxonomy" id="5627"/>
    <lineage>
        <taxon>Eukaryota</taxon>
        <taxon>Fungi</taxon>
        <taxon>Dikarya</taxon>
        <taxon>Basidiomycota</taxon>
        <taxon>Agaricomycotina</taxon>
        <taxon>Agaricomycetes</taxon>
        <taxon>Polyporales</taxon>
        <taxon>Grifolaceae</taxon>
        <taxon>Grifola</taxon>
    </lineage>
</organism>
<protein>
    <submittedName>
        <fullName evidence="1">Uncharacterized protein</fullName>
    </submittedName>
</protein>
<gene>
    <name evidence="1" type="ORF">A0H81_07894</name>
</gene>
<evidence type="ECO:0000313" key="2">
    <source>
        <dbReference type="Proteomes" id="UP000092993"/>
    </source>
</evidence>
<comment type="caution">
    <text evidence="1">The sequence shown here is derived from an EMBL/GenBank/DDBJ whole genome shotgun (WGS) entry which is preliminary data.</text>
</comment>
<dbReference type="EMBL" id="LUGG01000009">
    <property type="protein sequence ID" value="OBZ72599.1"/>
    <property type="molecule type" value="Genomic_DNA"/>
</dbReference>
<proteinExistence type="predicted"/>
<name>A0A1C7M883_GRIFR</name>